<organism evidence="3 4">
    <name type="scientific">Cyclobacterium lianum</name>
    <dbReference type="NCBI Taxonomy" id="388280"/>
    <lineage>
        <taxon>Bacteria</taxon>
        <taxon>Pseudomonadati</taxon>
        <taxon>Bacteroidota</taxon>
        <taxon>Cytophagia</taxon>
        <taxon>Cytophagales</taxon>
        <taxon>Cyclobacteriaceae</taxon>
        <taxon>Cyclobacterium</taxon>
    </lineage>
</organism>
<name>A0A1M7MN74_9BACT</name>
<dbReference type="InterPro" id="IPR036412">
    <property type="entry name" value="HAD-like_sf"/>
</dbReference>
<feature type="active site" description="Nucleophile" evidence="2">
    <location>
        <position position="7"/>
    </location>
</feature>
<keyword evidence="4" id="KW-1185">Reference proteome</keyword>
<dbReference type="SFLD" id="SFLDS00003">
    <property type="entry name" value="Haloacid_Dehalogenase"/>
    <property type="match status" value="1"/>
</dbReference>
<protein>
    <submittedName>
        <fullName evidence="3">5'(3')-deoxyribonucleotidase</fullName>
    </submittedName>
</protein>
<dbReference type="GO" id="GO:0008253">
    <property type="term" value="F:5'-nucleotidase activity"/>
    <property type="evidence" value="ECO:0007669"/>
    <property type="project" value="InterPro"/>
</dbReference>
<evidence type="ECO:0000256" key="1">
    <source>
        <dbReference type="ARBA" id="ARBA00009589"/>
    </source>
</evidence>
<dbReference type="EMBL" id="FRCY01000004">
    <property type="protein sequence ID" value="SHM92435.1"/>
    <property type="molecule type" value="Genomic_DNA"/>
</dbReference>
<dbReference type="Proteomes" id="UP000184513">
    <property type="component" value="Unassembled WGS sequence"/>
</dbReference>
<reference evidence="3 4" key="1">
    <citation type="submission" date="2016-11" db="EMBL/GenBank/DDBJ databases">
        <authorList>
            <person name="Jaros S."/>
            <person name="Januszkiewicz K."/>
            <person name="Wedrychowicz H."/>
        </authorList>
    </citation>
    <scope>NUCLEOTIDE SEQUENCE [LARGE SCALE GENOMIC DNA]</scope>
    <source>
        <strain evidence="3 4">CGMCC 1.6102</strain>
    </source>
</reference>
<dbReference type="SFLD" id="SFLDG01126">
    <property type="entry name" value="C1.2:_Nucleotidase_Like"/>
    <property type="match status" value="1"/>
</dbReference>
<dbReference type="SFLD" id="SFLDG01146">
    <property type="entry name" value="C1.2.2"/>
    <property type="match status" value="1"/>
</dbReference>
<dbReference type="GO" id="GO:0009223">
    <property type="term" value="P:pyrimidine deoxyribonucleotide catabolic process"/>
    <property type="evidence" value="ECO:0007669"/>
    <property type="project" value="TreeGrafter"/>
</dbReference>
<evidence type="ECO:0000256" key="2">
    <source>
        <dbReference type="PIRSR" id="PIRSR610708-1"/>
    </source>
</evidence>
<dbReference type="PANTHER" id="PTHR16504:SF4">
    <property type="entry name" value="5'(3')-DEOXYRIBONUCLEOTIDASE"/>
    <property type="match status" value="1"/>
</dbReference>
<dbReference type="InterPro" id="IPR010708">
    <property type="entry name" value="5'(3')-deoxyribonucleotidase"/>
</dbReference>
<accession>A0A1M7MN74</accession>
<comment type="similarity">
    <text evidence="1">Belongs to the 5'(3')-deoxyribonucleotidase family.</text>
</comment>
<dbReference type="SUPFAM" id="SSF56784">
    <property type="entry name" value="HAD-like"/>
    <property type="match status" value="1"/>
</dbReference>
<dbReference type="STRING" id="388280.SAMN04488057_104397"/>
<evidence type="ECO:0000313" key="3">
    <source>
        <dbReference type="EMBL" id="SHM92435.1"/>
    </source>
</evidence>
<evidence type="ECO:0000313" key="4">
    <source>
        <dbReference type="Proteomes" id="UP000184513"/>
    </source>
</evidence>
<dbReference type="OrthoDB" id="278110at2"/>
<dbReference type="AlphaFoldDB" id="A0A1M7MN74"/>
<dbReference type="Gene3D" id="3.40.50.1000">
    <property type="entry name" value="HAD superfamily/HAD-like"/>
    <property type="match status" value="1"/>
</dbReference>
<feature type="active site" description="Proton donor" evidence="2">
    <location>
        <position position="9"/>
    </location>
</feature>
<sequence>MRSIAVDMDGVLADVYHQFIDMHLQETGKKLQLKALKGLSERAAFPFLEKHVNSKGFFINAPMVPDSRRVLELLHNQYRVFIVSAATEFPLSLSEKQAWLNRHFPFISWRQMVFCGSKEIIHTDIMIDDHFKNLDHFRGEGYLFTQPHNELSPAGKHKRVDSWRALEKLLL</sequence>
<dbReference type="Pfam" id="PF06941">
    <property type="entry name" value="NT5C"/>
    <property type="match status" value="1"/>
</dbReference>
<dbReference type="Gene3D" id="1.10.40.40">
    <property type="entry name" value="Deoxyribonucleotidase, domain 2"/>
    <property type="match status" value="1"/>
</dbReference>
<proteinExistence type="inferred from homology"/>
<dbReference type="RefSeq" id="WP_073094151.1">
    <property type="nucleotide sequence ID" value="NZ_FRCY01000004.1"/>
</dbReference>
<dbReference type="InterPro" id="IPR023214">
    <property type="entry name" value="HAD_sf"/>
</dbReference>
<gene>
    <name evidence="3" type="ORF">SAMN04488057_104397</name>
</gene>
<dbReference type="PANTHER" id="PTHR16504">
    <property type="entry name" value="5'(3')-DEOXYRIBONUCLEOTIDASE"/>
    <property type="match status" value="1"/>
</dbReference>